<dbReference type="Proteomes" id="UP000646745">
    <property type="component" value="Unassembled WGS sequence"/>
</dbReference>
<dbReference type="Gene3D" id="1.25.40.10">
    <property type="entry name" value="Tetratricopeptide repeat domain"/>
    <property type="match status" value="3"/>
</dbReference>
<dbReference type="PANTHER" id="PTHR11102">
    <property type="entry name" value="SEL-1-LIKE PROTEIN"/>
    <property type="match status" value="1"/>
</dbReference>
<accession>A0ABQ3E6M1</accession>
<dbReference type="InterPro" id="IPR011990">
    <property type="entry name" value="TPR-like_helical_dom_sf"/>
</dbReference>
<evidence type="ECO:0008006" key="3">
    <source>
        <dbReference type="Google" id="ProtNLM"/>
    </source>
</evidence>
<proteinExistence type="predicted"/>
<dbReference type="PROSITE" id="PS51257">
    <property type="entry name" value="PROKAR_LIPOPROTEIN"/>
    <property type="match status" value="1"/>
</dbReference>
<dbReference type="PANTHER" id="PTHR11102:SF160">
    <property type="entry name" value="ERAD-ASSOCIATED E3 UBIQUITIN-PROTEIN LIGASE COMPONENT HRD3"/>
    <property type="match status" value="1"/>
</dbReference>
<name>A0ABQ3E6M1_9GAMM</name>
<dbReference type="InterPro" id="IPR050767">
    <property type="entry name" value="Sel1_AlgK"/>
</dbReference>
<reference evidence="2" key="1">
    <citation type="journal article" date="2019" name="Int. J. Syst. Evol. Microbiol.">
        <title>The Global Catalogue of Microorganisms (GCM) 10K type strain sequencing project: providing services to taxonomists for standard genome sequencing and annotation.</title>
        <authorList>
            <consortium name="The Broad Institute Genomics Platform"/>
            <consortium name="The Broad Institute Genome Sequencing Center for Infectious Disease"/>
            <person name="Wu L."/>
            <person name="Ma J."/>
        </authorList>
    </citation>
    <scope>NUCLEOTIDE SEQUENCE [LARGE SCALE GENOMIC DNA]</scope>
    <source>
        <strain evidence="2">KCTC 32998</strain>
    </source>
</reference>
<dbReference type="SMART" id="SM00671">
    <property type="entry name" value="SEL1"/>
    <property type="match status" value="18"/>
</dbReference>
<protein>
    <recommendedName>
        <fullName evidence="3">Sel1 repeat family protein</fullName>
    </recommendedName>
</protein>
<gene>
    <name evidence="1" type="ORF">GCM10009038_28670</name>
</gene>
<evidence type="ECO:0000313" key="2">
    <source>
        <dbReference type="Proteomes" id="UP000646745"/>
    </source>
</evidence>
<dbReference type="RefSeq" id="WP_189445400.1">
    <property type="nucleotide sequence ID" value="NZ_BMZI01000006.1"/>
</dbReference>
<dbReference type="EMBL" id="BMZI01000006">
    <property type="protein sequence ID" value="GHB28137.1"/>
    <property type="molecule type" value="Genomic_DNA"/>
</dbReference>
<dbReference type="InterPro" id="IPR006597">
    <property type="entry name" value="Sel1-like"/>
</dbReference>
<keyword evidence="2" id="KW-1185">Reference proteome</keyword>
<dbReference type="Pfam" id="PF08238">
    <property type="entry name" value="Sel1"/>
    <property type="match status" value="20"/>
</dbReference>
<dbReference type="SUPFAM" id="SSF81901">
    <property type="entry name" value="HCP-like"/>
    <property type="match status" value="6"/>
</dbReference>
<comment type="caution">
    <text evidence="1">The sequence shown here is derived from an EMBL/GenBank/DDBJ whole genome shotgun (WGS) entry which is preliminary data.</text>
</comment>
<evidence type="ECO:0000313" key="1">
    <source>
        <dbReference type="EMBL" id="GHB28137.1"/>
    </source>
</evidence>
<sequence length="933" mass="99288">MKNSTLVHRGHLSSPLPRRYLLGLASALVLGGCATGQVPDSQVQVQPEDRGLFAHRYTESLPSTGWNRLEYIRELEEKGQGEKAIALLKPLIRSNSTGEIKLNSQGANGSPEAAYELGRIYEDGRGGIAPNPTKAAHYYRMAVPFAYSGLDNASLHLGRLYRQGNGVKRDPALAWNLFQQAVDHDGNPSARIELAEMQLTGEGVPQDIDGARQQFEQAAAENEPRALRALAENYAPGGAFGSDPAKARRYAERYAGALTPQAEQGDVSAMLGLSRLYAEDGLLPQPARQKQWLTRAADSGDPQALAAAGHLLLDDADPARGIDILTRAAKSGNADAAYWLGQAYLGGDRVQSAPDDAEKWLRDAVQQGNLDAARTLGNAYIEGDVLPRNPAQGIPLLERAAKHDDAYALALLGNLYLDGDQVRRQPQRGIDYLRKAHELGHPYATERLGEAYLNGDGTQADPVQGVALLKQAATQNQSGAARSLGIAYMDGTGLQKDPAKAKQWLARAVDQDPDDTTSKTRLGRGYLEGTLPGRSQDGIDLLRQSANQGDAYAMVVLGRAYRDGVGVEPDLQRSELWLQRAQRAGHPSAQQALARTYRTSGEQGNIDDLIRAAQMGEVPAMADLGRAYLRGDGVRANYSSARKWLSKAADAGHPGATASLGRMYQEGLGVDINKARAANYFERAVAAGHVGAEADLGEMLLHGNGVPANPQRGVQLLTRAANAGHGSAGVTLGEAYLNGTGVAADPEKGVRYLERAANAGDDNAQRVLGLAYLDGNGVKRDGERAVKWLSRAADRGNVSAQAALGSAYLEGQAGIAQDVERGKQLLTAAADTGHAGAEAALGRAYLSGEVLPRDPHKGAELLVKAAKQGHQSARLSLAQAYLQSRGIDFVNQQQAMIWLDGVMESDSGNAIQTLQDLLEDPQVASAASADTSS</sequence>
<organism evidence="1 2">
    <name type="scientific">Salinicola rhizosphaerae</name>
    <dbReference type="NCBI Taxonomy" id="1443141"/>
    <lineage>
        <taxon>Bacteria</taxon>
        <taxon>Pseudomonadati</taxon>
        <taxon>Pseudomonadota</taxon>
        <taxon>Gammaproteobacteria</taxon>
        <taxon>Oceanospirillales</taxon>
        <taxon>Halomonadaceae</taxon>
        <taxon>Salinicola</taxon>
    </lineage>
</organism>